<dbReference type="OrthoDB" id="3561197at2"/>
<dbReference type="Proteomes" id="UP000305836">
    <property type="component" value="Unassembled WGS sequence"/>
</dbReference>
<gene>
    <name evidence="2" type="ORF">FDA38_27630</name>
</gene>
<dbReference type="InterPro" id="IPR050483">
    <property type="entry name" value="CoA-transferase_III_domain"/>
</dbReference>
<dbReference type="SUPFAM" id="SSF89796">
    <property type="entry name" value="CoA-transferase family III (CaiB/BaiF)"/>
    <property type="match status" value="1"/>
</dbReference>
<organism evidence="2 3">
    <name type="scientific">Kribbella jiaozuonensis</name>
    <dbReference type="NCBI Taxonomy" id="2575441"/>
    <lineage>
        <taxon>Bacteria</taxon>
        <taxon>Bacillati</taxon>
        <taxon>Actinomycetota</taxon>
        <taxon>Actinomycetes</taxon>
        <taxon>Propionibacteriales</taxon>
        <taxon>Kribbellaceae</taxon>
        <taxon>Kribbella</taxon>
    </lineage>
</organism>
<dbReference type="EMBL" id="SZPZ01000004">
    <property type="protein sequence ID" value="TKK76187.1"/>
    <property type="molecule type" value="Genomic_DNA"/>
</dbReference>
<dbReference type="Gene3D" id="3.30.1540.10">
    <property type="entry name" value="formyl-coa transferase, domain 3"/>
    <property type="match status" value="1"/>
</dbReference>
<dbReference type="Gene3D" id="3.40.50.10540">
    <property type="entry name" value="Crotonobetainyl-coa:carnitine coa-transferase, domain 1"/>
    <property type="match status" value="1"/>
</dbReference>
<evidence type="ECO:0000313" key="3">
    <source>
        <dbReference type="Proteomes" id="UP000305836"/>
    </source>
</evidence>
<dbReference type="PANTHER" id="PTHR48207:SF4">
    <property type="entry name" value="BLL6097 PROTEIN"/>
    <property type="match status" value="1"/>
</dbReference>
<accession>A0A4U3LPC5</accession>
<name>A0A4U3LPC5_9ACTN</name>
<sequence>MTEPAGALDGLRVLDLTQVMAGPFCTMLLADLGADVIKIENPRAGDQTRRSWGYAVHGEDSRAFLALNRNKRSVCLDLKQPDDLAAFLRLAETADIVVENFRPGVTKRLGVDYDTLAARNPGLIYASVSGFGQTGPYADRPGYDLIAQAMSGVMSITGTPGGTPVKSGLPVGDLGAGMFCALGIVAAVHARTRTGEGQYVETSLFEAALAMSVWESTEYWATGQVPQALGSANRMSAPYQALRTKDGYLTLGANNERLWQRLCAVLEVTELLTDPRFVTNPDRMANRDELAAVLETRLATGTTDEWVALLLDAGVPAGPIQDYRQVLDEDPHVKARGMVQEVDHPVEGRVRVLGSPVRLSRTPARIRRHPPLLGEHTEEVLGE</sequence>
<keyword evidence="3" id="KW-1185">Reference proteome</keyword>
<protein>
    <submittedName>
        <fullName evidence="2">CoA transferase</fullName>
    </submittedName>
</protein>
<dbReference type="AlphaFoldDB" id="A0A4U3LPC5"/>
<dbReference type="RefSeq" id="WP_137257056.1">
    <property type="nucleotide sequence ID" value="NZ_JBHSPQ010000003.1"/>
</dbReference>
<dbReference type="InterPro" id="IPR003673">
    <property type="entry name" value="CoA-Trfase_fam_III"/>
</dbReference>
<evidence type="ECO:0000256" key="1">
    <source>
        <dbReference type="ARBA" id="ARBA00022679"/>
    </source>
</evidence>
<dbReference type="Pfam" id="PF02515">
    <property type="entry name" value="CoA_transf_3"/>
    <property type="match status" value="1"/>
</dbReference>
<dbReference type="InterPro" id="IPR023606">
    <property type="entry name" value="CoA-Trfase_III_dom_1_sf"/>
</dbReference>
<keyword evidence="1 2" id="KW-0808">Transferase</keyword>
<reference evidence="2 3" key="1">
    <citation type="submission" date="2019-04" db="EMBL/GenBank/DDBJ databases">
        <title>Kribbella sp. NEAU-THZ 27 nov., a novel actinomycete isolated from soil.</title>
        <authorList>
            <person name="Duan L."/>
        </authorList>
    </citation>
    <scope>NUCLEOTIDE SEQUENCE [LARGE SCALE GENOMIC DNA]</scope>
    <source>
        <strain evidence="3">NEAU-THZ27</strain>
    </source>
</reference>
<proteinExistence type="predicted"/>
<comment type="caution">
    <text evidence="2">The sequence shown here is derived from an EMBL/GenBank/DDBJ whole genome shotgun (WGS) entry which is preliminary data.</text>
</comment>
<dbReference type="GO" id="GO:0008410">
    <property type="term" value="F:CoA-transferase activity"/>
    <property type="evidence" value="ECO:0007669"/>
    <property type="project" value="TreeGrafter"/>
</dbReference>
<dbReference type="PANTHER" id="PTHR48207">
    <property type="entry name" value="SUCCINATE--HYDROXYMETHYLGLUTARATE COA-TRANSFERASE"/>
    <property type="match status" value="1"/>
</dbReference>
<evidence type="ECO:0000313" key="2">
    <source>
        <dbReference type="EMBL" id="TKK76187.1"/>
    </source>
</evidence>
<dbReference type="InterPro" id="IPR044855">
    <property type="entry name" value="CoA-Trfase_III_dom3_sf"/>
</dbReference>